<feature type="compositionally biased region" description="Basic and acidic residues" evidence="1">
    <location>
        <begin position="1081"/>
        <end position="1093"/>
    </location>
</feature>
<dbReference type="InterPro" id="IPR005135">
    <property type="entry name" value="Endo/exonuclease/phosphatase"/>
</dbReference>
<evidence type="ECO:0000313" key="3">
    <source>
        <dbReference type="EMBL" id="KAK2171125.1"/>
    </source>
</evidence>
<dbReference type="SUPFAM" id="SSF56672">
    <property type="entry name" value="DNA/RNA polymerases"/>
    <property type="match status" value="1"/>
</dbReference>
<dbReference type="InterPro" id="IPR043502">
    <property type="entry name" value="DNA/RNA_pol_sf"/>
</dbReference>
<gene>
    <name evidence="3" type="ORF">NP493_1100g01039</name>
</gene>
<comment type="caution">
    <text evidence="3">The sequence shown here is derived from an EMBL/GenBank/DDBJ whole genome shotgun (WGS) entry which is preliminary data.</text>
</comment>
<proteinExistence type="predicted"/>
<feature type="domain" description="Reverse transcriptase" evidence="2">
    <location>
        <begin position="654"/>
        <end position="924"/>
    </location>
</feature>
<dbReference type="InterPro" id="IPR036691">
    <property type="entry name" value="Endo/exonu/phosph_ase_sf"/>
</dbReference>
<organism evidence="3 4">
    <name type="scientific">Ridgeia piscesae</name>
    <name type="common">Tubeworm</name>
    <dbReference type="NCBI Taxonomy" id="27915"/>
    <lineage>
        <taxon>Eukaryota</taxon>
        <taxon>Metazoa</taxon>
        <taxon>Spiralia</taxon>
        <taxon>Lophotrochozoa</taxon>
        <taxon>Annelida</taxon>
        <taxon>Polychaeta</taxon>
        <taxon>Sedentaria</taxon>
        <taxon>Canalipalpata</taxon>
        <taxon>Sabellida</taxon>
        <taxon>Siboglinidae</taxon>
        <taxon>Ridgeia</taxon>
    </lineage>
</organism>
<feature type="region of interest" description="Disordered" evidence="1">
    <location>
        <begin position="101"/>
        <end position="123"/>
    </location>
</feature>
<dbReference type="PROSITE" id="PS50878">
    <property type="entry name" value="RT_POL"/>
    <property type="match status" value="1"/>
</dbReference>
<dbReference type="GO" id="GO:0003824">
    <property type="term" value="F:catalytic activity"/>
    <property type="evidence" value="ECO:0007669"/>
    <property type="project" value="InterPro"/>
</dbReference>
<dbReference type="Pfam" id="PF00078">
    <property type="entry name" value="RVT_1"/>
    <property type="match status" value="1"/>
</dbReference>
<dbReference type="InterPro" id="IPR045609">
    <property type="entry name" value="DUF6451"/>
</dbReference>
<dbReference type="CDD" id="cd09076">
    <property type="entry name" value="L1-EN"/>
    <property type="match status" value="1"/>
</dbReference>
<dbReference type="EMBL" id="JAODUO010001100">
    <property type="protein sequence ID" value="KAK2171125.1"/>
    <property type="molecule type" value="Genomic_DNA"/>
</dbReference>
<reference evidence="3" key="1">
    <citation type="journal article" date="2023" name="Mol. Biol. Evol.">
        <title>Third-Generation Sequencing Reveals the Adaptive Role of the Epigenome in Three Deep-Sea Polychaetes.</title>
        <authorList>
            <person name="Perez M."/>
            <person name="Aroh O."/>
            <person name="Sun Y."/>
            <person name="Lan Y."/>
            <person name="Juniper S.K."/>
            <person name="Young C.R."/>
            <person name="Angers B."/>
            <person name="Qian P.Y."/>
        </authorList>
    </citation>
    <scope>NUCLEOTIDE SEQUENCE</scope>
    <source>
        <strain evidence="3">R07B-5</strain>
    </source>
</reference>
<dbReference type="PANTHER" id="PTHR47027:SF25">
    <property type="entry name" value="REVERSE TRANSCRIPTASE DOMAIN-CONTAINING PROTEIN"/>
    <property type="match status" value="1"/>
</dbReference>
<dbReference type="Proteomes" id="UP001209878">
    <property type="component" value="Unassembled WGS sequence"/>
</dbReference>
<dbReference type="CDD" id="cd01650">
    <property type="entry name" value="RT_nLTR_like"/>
    <property type="match status" value="1"/>
</dbReference>
<keyword evidence="4" id="KW-1185">Reference proteome</keyword>
<accession>A0AAD9KHC2</accession>
<dbReference type="SUPFAM" id="SSF56219">
    <property type="entry name" value="DNase I-like"/>
    <property type="match status" value="1"/>
</dbReference>
<dbReference type="Pfam" id="PF03372">
    <property type="entry name" value="Exo_endo_phos"/>
    <property type="match status" value="1"/>
</dbReference>
<evidence type="ECO:0000313" key="4">
    <source>
        <dbReference type="Proteomes" id="UP001209878"/>
    </source>
</evidence>
<sequence>MCTLLHYQTKLITLSGKRSLLHYQAKIITLSSSKFITLSGDVITLSGSYYINRRLYIYIYITLPWTVPSPAEKRGGLGKGLTTLSRKKQIVTKTSTKGTLLNLGEGGPPGESMTPCSESRKEATSPIPFLSSKKISKIGTWNVRTMFEANKAAQIARERRAYNITVLGLCETRWTQSGQVRLNTGEMILYSGHEEEDAHHTEGVAFMLSHEAQNALISWEAAGPRIIYASFKTKKENIKLNIIQCYAPTNDKDEETKEDFYNKLQTLCDKLKEKDMTILMGDLNAKIGSDNSGYEEVMGRQGLGKMNENGEMLADFCAFNNMIIGGSVFPHRRIHKATWVSPNHRTENQIDHICIGRKFRRSMQDVRVQRGADAASDHHLVLARMKMKLKREKSRGAPERKYNVDFLKDRLTTETFRLTVRNKYEALQDLLDEGNMDIDTQWQQIKEMWTSTCNEVLGKKKYQQKDWISADTLNKVQVRKEKKGAINNSRTRAAKATAQEEYTEANRAVKNSVKTDKANFIEDLAKEAEDASAQGNMKQLYEITRKLAGKYKRTDRPIKDKNGNVLTSDEDQLKRWREHFEELLNRPPPQNPPDITPAEEVLQINCERPSKAEIEKAIHHMKRGKASGPDKIPAEAIKADIETSTEILHDLLGKIWEQEEIPTEWKEGYLVKLPKKGDMQDCNNYRGIMLLSVPGKVLNRVILDRLKTGVDAKLRDHQAGFRKDRSCTDQIATLRIIVEQSMEWDSSLYINFVDYEKAFDSLDRDTLWKLLQHYGIPNKLISLIRNSYEDMACRVIHAGQLTDSFMVKTGVRQGCLLSPFLFLLAIDWIMKKTTKYRRNGIQWTPWSQLEDLDFADDLALLSHSHQQMQEKTELLNTVSTQLGLNINRSKTRIMKANTKNNNPITMNGEPLEETDSFTYLGSTINKHGGTAEDVKARIQKARVAFIMLRKIWRAKQIKTNTKLRIFNSNVKAVLLYGSETWRSTQKTLKRIQTFINKCLRRILHLKWSDKISNTTLWKMTKQLPIENEIKKRKWRWIGHTLRKPPNTITRQAITWNPQGRDEEVGHETPGKETQKKKRRRWDTPGEKWRRWPRTENGGVPWSMAYAPSEQSGISK</sequence>
<dbReference type="InterPro" id="IPR000477">
    <property type="entry name" value="RT_dom"/>
</dbReference>
<name>A0AAD9KHC2_RIDPI</name>
<dbReference type="PANTHER" id="PTHR47027">
    <property type="entry name" value="REVERSE TRANSCRIPTASE DOMAIN-CONTAINING PROTEIN"/>
    <property type="match status" value="1"/>
</dbReference>
<evidence type="ECO:0000259" key="2">
    <source>
        <dbReference type="PROSITE" id="PS50878"/>
    </source>
</evidence>
<evidence type="ECO:0000256" key="1">
    <source>
        <dbReference type="SAM" id="MobiDB-lite"/>
    </source>
</evidence>
<dbReference type="AlphaFoldDB" id="A0AAD9KHC2"/>
<dbReference type="Gene3D" id="3.60.10.10">
    <property type="entry name" value="Endonuclease/exonuclease/phosphatase"/>
    <property type="match status" value="1"/>
</dbReference>
<feature type="compositionally biased region" description="Basic and acidic residues" evidence="1">
    <location>
        <begin position="1059"/>
        <end position="1073"/>
    </location>
</feature>
<feature type="region of interest" description="Disordered" evidence="1">
    <location>
        <begin position="1055"/>
        <end position="1115"/>
    </location>
</feature>
<protein>
    <recommendedName>
        <fullName evidence="2">Reverse transcriptase domain-containing protein</fullName>
    </recommendedName>
</protein>
<dbReference type="Pfam" id="PF20049">
    <property type="entry name" value="DUF6451"/>
    <property type="match status" value="1"/>
</dbReference>